<reference evidence="2" key="2">
    <citation type="submission" date="2023-06" db="EMBL/GenBank/DDBJ databases">
        <authorList>
            <consortium name="Lawrence Berkeley National Laboratory"/>
            <person name="Haridas S."/>
            <person name="Hensen N."/>
            <person name="Bonometti L."/>
            <person name="Westerberg I."/>
            <person name="Brannstrom I.O."/>
            <person name="Guillou S."/>
            <person name="Cros-Aarteil S."/>
            <person name="Calhoun S."/>
            <person name="Kuo A."/>
            <person name="Mondo S."/>
            <person name="Pangilinan J."/>
            <person name="Riley R."/>
            <person name="Labutti K."/>
            <person name="Andreopoulos B."/>
            <person name="Lipzen A."/>
            <person name="Chen C."/>
            <person name="Yanf M."/>
            <person name="Daum C."/>
            <person name="Ng V."/>
            <person name="Clum A."/>
            <person name="Steindorff A."/>
            <person name="Ohm R."/>
            <person name="Martin F."/>
            <person name="Silar P."/>
            <person name="Natvig D."/>
            <person name="Lalanne C."/>
            <person name="Gautier V."/>
            <person name="Ament-Velasquez S.L."/>
            <person name="Kruys A."/>
            <person name="Hutchinson M.I."/>
            <person name="Powell A.J."/>
            <person name="Barry K."/>
            <person name="Miller A.N."/>
            <person name="Grigoriev I.V."/>
            <person name="Debuchy R."/>
            <person name="Gladieux P."/>
            <person name="Thoren M.H."/>
            <person name="Johannesson H."/>
        </authorList>
    </citation>
    <scope>NUCLEOTIDE SEQUENCE</scope>
    <source>
        <strain evidence="2">SMH4131-1</strain>
    </source>
</reference>
<dbReference type="InterPro" id="IPR011990">
    <property type="entry name" value="TPR-like_helical_dom_sf"/>
</dbReference>
<name>A0AAE0M7X9_9PEZI</name>
<evidence type="ECO:0000256" key="1">
    <source>
        <dbReference type="SAM" id="MobiDB-lite"/>
    </source>
</evidence>
<accession>A0AAE0M7X9</accession>
<dbReference type="Gene3D" id="1.25.40.10">
    <property type="entry name" value="Tetratricopeptide repeat domain"/>
    <property type="match status" value="1"/>
</dbReference>
<proteinExistence type="predicted"/>
<evidence type="ECO:0000313" key="2">
    <source>
        <dbReference type="EMBL" id="KAK3321244.1"/>
    </source>
</evidence>
<feature type="compositionally biased region" description="Low complexity" evidence="1">
    <location>
        <begin position="82"/>
        <end position="122"/>
    </location>
</feature>
<dbReference type="SUPFAM" id="SSF48452">
    <property type="entry name" value="TPR-like"/>
    <property type="match status" value="1"/>
</dbReference>
<dbReference type="AlphaFoldDB" id="A0AAE0M7X9"/>
<dbReference type="PANTHER" id="PTHR38788:SF3">
    <property type="entry name" value="CLR5 DOMAIN-CONTAINING PROTEIN"/>
    <property type="match status" value="1"/>
</dbReference>
<reference evidence="2" key="1">
    <citation type="journal article" date="2023" name="Mol. Phylogenet. Evol.">
        <title>Genome-scale phylogeny and comparative genomics of the fungal order Sordariales.</title>
        <authorList>
            <person name="Hensen N."/>
            <person name="Bonometti L."/>
            <person name="Westerberg I."/>
            <person name="Brannstrom I.O."/>
            <person name="Guillou S."/>
            <person name="Cros-Aarteil S."/>
            <person name="Calhoun S."/>
            <person name="Haridas S."/>
            <person name="Kuo A."/>
            <person name="Mondo S."/>
            <person name="Pangilinan J."/>
            <person name="Riley R."/>
            <person name="LaButti K."/>
            <person name="Andreopoulos B."/>
            <person name="Lipzen A."/>
            <person name="Chen C."/>
            <person name="Yan M."/>
            <person name="Daum C."/>
            <person name="Ng V."/>
            <person name="Clum A."/>
            <person name="Steindorff A."/>
            <person name="Ohm R.A."/>
            <person name="Martin F."/>
            <person name="Silar P."/>
            <person name="Natvig D.O."/>
            <person name="Lalanne C."/>
            <person name="Gautier V."/>
            <person name="Ament-Velasquez S.L."/>
            <person name="Kruys A."/>
            <person name="Hutchinson M.I."/>
            <person name="Powell A.J."/>
            <person name="Barry K."/>
            <person name="Miller A.N."/>
            <person name="Grigoriev I.V."/>
            <person name="Debuchy R."/>
            <person name="Gladieux P."/>
            <person name="Hiltunen Thoren M."/>
            <person name="Johannesson H."/>
        </authorList>
    </citation>
    <scope>NUCLEOTIDE SEQUENCE</scope>
    <source>
        <strain evidence="2">SMH4131-1</strain>
    </source>
</reference>
<feature type="region of interest" description="Disordered" evidence="1">
    <location>
        <begin position="148"/>
        <end position="206"/>
    </location>
</feature>
<keyword evidence="3" id="KW-1185">Reference proteome</keyword>
<gene>
    <name evidence="2" type="ORF">B0T19DRAFT_262526</name>
</gene>
<evidence type="ECO:0000313" key="3">
    <source>
        <dbReference type="Proteomes" id="UP001286456"/>
    </source>
</evidence>
<dbReference type="EMBL" id="JAUEPO010000005">
    <property type="protein sequence ID" value="KAK3321244.1"/>
    <property type="molecule type" value="Genomic_DNA"/>
</dbReference>
<dbReference type="Proteomes" id="UP001286456">
    <property type="component" value="Unassembled WGS sequence"/>
</dbReference>
<dbReference type="Pfam" id="PF13374">
    <property type="entry name" value="TPR_10"/>
    <property type="match status" value="1"/>
</dbReference>
<sequence>MTLIIETDSLDNGSKRMYDKRFREWNVFKNVNSDEKDRLIRRIHEAAPTSQSQKDKDNMSQEDLRRTLRWAKTIPQGMRRISSASSASSSSITTATSQSTAMTTVQPQHQQYHQQQQQQQHQQHQHHYTSRGKGGLSISDLVVIKERPNTSATYPPSSTDGLSPPDMSSSSDVACATPASSTGWSEDPPTQNDSVQELDTRRSVSGSPVPCLNVFRAQIKAISETPPPPMVLDSRSRTIEMITICIRDYLDWQLENIPEGVLPDDYLGHRTSEESTQYWSAVKNALYLIKVSAGTMGDITAERAYPTLADAGTMAGSAMVAQPFDFLRNVFATLSPANTSAKPELRAVILQFLASEARKRHSSNHPIARICQELQADDGCQEVSRRALQCMLDIFNRRLGRSRAVTFKLLDSLATLLRRNGEFDAAMEIVLELLVSCRQVFGPESDQARTIENEIAHFYMVADEYELALGHCMAVVRRPQPAGMPLPETEPVFYQDGIAAHTMEDIAEIHQRRGDVEQSITWLERAANIALNVWGPKDIATAHIIDKVTSLQRQFGKDLLRSAMYWESAIVQR</sequence>
<protein>
    <recommendedName>
        <fullName evidence="4">Clr5 domain-containing protein</fullName>
    </recommendedName>
</protein>
<comment type="caution">
    <text evidence="2">The sequence shown here is derived from an EMBL/GenBank/DDBJ whole genome shotgun (WGS) entry which is preliminary data.</text>
</comment>
<evidence type="ECO:0008006" key="4">
    <source>
        <dbReference type="Google" id="ProtNLM"/>
    </source>
</evidence>
<feature type="compositionally biased region" description="Polar residues" evidence="1">
    <location>
        <begin position="149"/>
        <end position="197"/>
    </location>
</feature>
<feature type="region of interest" description="Disordered" evidence="1">
    <location>
        <begin position="71"/>
        <end position="135"/>
    </location>
</feature>
<dbReference type="PANTHER" id="PTHR38788">
    <property type="entry name" value="CLR5 DOMAIN-CONTAINING PROTEIN"/>
    <property type="match status" value="1"/>
</dbReference>
<organism evidence="2 3">
    <name type="scientific">Cercophora scortea</name>
    <dbReference type="NCBI Taxonomy" id="314031"/>
    <lineage>
        <taxon>Eukaryota</taxon>
        <taxon>Fungi</taxon>
        <taxon>Dikarya</taxon>
        <taxon>Ascomycota</taxon>
        <taxon>Pezizomycotina</taxon>
        <taxon>Sordariomycetes</taxon>
        <taxon>Sordariomycetidae</taxon>
        <taxon>Sordariales</taxon>
        <taxon>Lasiosphaeriaceae</taxon>
        <taxon>Cercophora</taxon>
    </lineage>
</organism>